<evidence type="ECO:0000256" key="4">
    <source>
        <dbReference type="ARBA" id="ARBA00047645"/>
    </source>
</evidence>
<evidence type="ECO:0000256" key="7">
    <source>
        <dbReference type="SAM" id="MobiDB-lite"/>
    </source>
</evidence>
<comment type="similarity">
    <text evidence="1 6">Belongs to the acylphosphatase family.</text>
</comment>
<reference evidence="9 10" key="1">
    <citation type="submission" date="2022-03" db="EMBL/GenBank/DDBJ databases">
        <title>Luteimonas soily sp. nov., a novel bacterium isolated from the soil.</title>
        <authorList>
            <person name="Zhang X."/>
        </authorList>
    </citation>
    <scope>NUCLEOTIDE SEQUENCE [LARGE SCALE GENOMIC DNA]</scope>
    <source>
        <strain evidence="9 10">50</strain>
    </source>
</reference>
<dbReference type="InterPro" id="IPR036046">
    <property type="entry name" value="Acylphosphatase-like_dom_sf"/>
</dbReference>
<dbReference type="Gene3D" id="3.30.70.100">
    <property type="match status" value="1"/>
</dbReference>
<evidence type="ECO:0000256" key="1">
    <source>
        <dbReference type="ARBA" id="ARBA00005614"/>
    </source>
</evidence>
<dbReference type="InterPro" id="IPR020456">
    <property type="entry name" value="Acylphosphatase"/>
</dbReference>
<dbReference type="PANTHER" id="PTHR47268">
    <property type="entry name" value="ACYLPHOSPHATASE"/>
    <property type="match status" value="1"/>
</dbReference>
<dbReference type="SUPFAM" id="SSF54975">
    <property type="entry name" value="Acylphosphatase/BLUF domain-like"/>
    <property type="match status" value="1"/>
</dbReference>
<keyword evidence="10" id="KW-1185">Reference proteome</keyword>
<feature type="region of interest" description="Disordered" evidence="7">
    <location>
        <begin position="69"/>
        <end position="90"/>
    </location>
</feature>
<proteinExistence type="inferred from homology"/>
<evidence type="ECO:0000256" key="2">
    <source>
        <dbReference type="ARBA" id="ARBA00012150"/>
    </source>
</evidence>
<dbReference type="PROSITE" id="PS51160">
    <property type="entry name" value="ACYLPHOSPHATASE_3"/>
    <property type="match status" value="1"/>
</dbReference>
<evidence type="ECO:0000313" key="10">
    <source>
        <dbReference type="Proteomes" id="UP001165423"/>
    </source>
</evidence>
<dbReference type="InterPro" id="IPR001792">
    <property type="entry name" value="Acylphosphatase-like_dom"/>
</dbReference>
<feature type="domain" description="Acylphosphatase-like" evidence="8">
    <location>
        <begin position="4"/>
        <end position="90"/>
    </location>
</feature>
<dbReference type="Pfam" id="PF00708">
    <property type="entry name" value="Acylphosphatase"/>
    <property type="match status" value="1"/>
</dbReference>
<sequence>MDSAARFLARGRVQGVCFRAGTRDQARRLGLRGHASNLADGSVEVLAAGDPASIEQLAAWLRHGPPHARVDQVTRSPAEPGELGAGFRIA</sequence>
<dbReference type="EC" id="3.6.1.7" evidence="2 5"/>
<evidence type="ECO:0000313" key="9">
    <source>
        <dbReference type="EMBL" id="MCJ0825374.1"/>
    </source>
</evidence>
<feature type="active site" evidence="5">
    <location>
        <position position="37"/>
    </location>
</feature>
<dbReference type="GO" id="GO:0003998">
    <property type="term" value="F:acylphosphatase activity"/>
    <property type="evidence" value="ECO:0007669"/>
    <property type="project" value="UniProtKB-EC"/>
</dbReference>
<accession>A0ABT0A324</accession>
<dbReference type="EMBL" id="JALGCL010000001">
    <property type="protein sequence ID" value="MCJ0825374.1"/>
    <property type="molecule type" value="Genomic_DNA"/>
</dbReference>
<evidence type="ECO:0000256" key="5">
    <source>
        <dbReference type="PROSITE-ProRule" id="PRU00520"/>
    </source>
</evidence>
<organism evidence="9 10">
    <name type="scientific">Cognatiluteimonas sedimenti</name>
    <dbReference type="NCBI Taxonomy" id="2927791"/>
    <lineage>
        <taxon>Bacteria</taxon>
        <taxon>Pseudomonadati</taxon>
        <taxon>Pseudomonadota</taxon>
        <taxon>Gammaproteobacteria</taxon>
        <taxon>Lysobacterales</taxon>
        <taxon>Lysobacteraceae</taxon>
        <taxon>Cognatiluteimonas</taxon>
    </lineage>
</organism>
<evidence type="ECO:0000259" key="8">
    <source>
        <dbReference type="PROSITE" id="PS51160"/>
    </source>
</evidence>
<comment type="catalytic activity">
    <reaction evidence="4 5">
        <text>an acyl phosphate + H2O = a carboxylate + phosphate + H(+)</text>
        <dbReference type="Rhea" id="RHEA:14965"/>
        <dbReference type="ChEBI" id="CHEBI:15377"/>
        <dbReference type="ChEBI" id="CHEBI:15378"/>
        <dbReference type="ChEBI" id="CHEBI:29067"/>
        <dbReference type="ChEBI" id="CHEBI:43474"/>
        <dbReference type="ChEBI" id="CHEBI:59918"/>
        <dbReference type="EC" id="3.6.1.7"/>
    </reaction>
</comment>
<comment type="caution">
    <text evidence="9">The sequence shown here is derived from an EMBL/GenBank/DDBJ whole genome shotgun (WGS) entry which is preliminary data.</text>
</comment>
<feature type="active site" evidence="5">
    <location>
        <position position="19"/>
    </location>
</feature>
<dbReference type="Proteomes" id="UP001165423">
    <property type="component" value="Unassembled WGS sequence"/>
</dbReference>
<dbReference type="RefSeq" id="WP_243319683.1">
    <property type="nucleotide sequence ID" value="NZ_JALGCL010000001.1"/>
</dbReference>
<keyword evidence="5 9" id="KW-0378">Hydrolase</keyword>
<evidence type="ECO:0000256" key="6">
    <source>
        <dbReference type="RuleBase" id="RU004168"/>
    </source>
</evidence>
<gene>
    <name evidence="9" type="primary">yccX</name>
    <name evidence="9" type="ORF">MQC88_05285</name>
</gene>
<name>A0ABT0A324_9GAMM</name>
<evidence type="ECO:0000256" key="3">
    <source>
        <dbReference type="ARBA" id="ARBA00015991"/>
    </source>
</evidence>
<protein>
    <recommendedName>
        <fullName evidence="3 5">acylphosphatase</fullName>
        <ecNumber evidence="2 5">3.6.1.7</ecNumber>
    </recommendedName>
</protein>
<dbReference type="PANTHER" id="PTHR47268:SF4">
    <property type="entry name" value="ACYLPHOSPHATASE"/>
    <property type="match status" value="1"/>
</dbReference>
<dbReference type="NCBIfam" id="NF011000">
    <property type="entry name" value="PRK14426.1"/>
    <property type="match status" value="1"/>
</dbReference>